<proteinExistence type="predicted"/>
<dbReference type="EMBL" id="CP002047">
    <property type="protein sequence ID" value="ADI04661.1"/>
    <property type="molecule type" value="Genomic_DNA"/>
</dbReference>
<keyword evidence="4" id="KW-0597">Phosphoprotein</keyword>
<dbReference type="Pfam" id="PF00698">
    <property type="entry name" value="Acyl_transf_1"/>
    <property type="match status" value="1"/>
</dbReference>
<keyword evidence="3" id="KW-0596">Phosphopantetheine</keyword>
<dbReference type="GO" id="GO:0033068">
    <property type="term" value="P:macrolide biosynthetic process"/>
    <property type="evidence" value="ECO:0007669"/>
    <property type="project" value="UniProtKB-ARBA"/>
</dbReference>
<dbReference type="CDD" id="cd00833">
    <property type="entry name" value="PKS"/>
    <property type="match status" value="1"/>
</dbReference>
<dbReference type="InterPro" id="IPR042104">
    <property type="entry name" value="PKS_dehydratase_sf"/>
</dbReference>
<keyword evidence="7" id="KW-0045">Antibiotic biosynthesis</keyword>
<dbReference type="SUPFAM" id="SSF55048">
    <property type="entry name" value="Probable ACP-binding domain of malonyl-CoA ACP transacylase"/>
    <property type="match status" value="1"/>
</dbReference>
<dbReference type="Gene3D" id="3.30.70.3290">
    <property type="match status" value="1"/>
</dbReference>
<accession>D7CDZ6</accession>
<evidence type="ECO:0000259" key="12">
    <source>
        <dbReference type="PROSITE" id="PS50977"/>
    </source>
</evidence>
<dbReference type="SMART" id="SM00825">
    <property type="entry name" value="PKS_KS"/>
    <property type="match status" value="1"/>
</dbReference>
<dbReference type="GO" id="GO:0031177">
    <property type="term" value="F:phosphopantetheine binding"/>
    <property type="evidence" value="ECO:0007669"/>
    <property type="project" value="UniProtKB-ARBA"/>
</dbReference>
<dbReference type="Pfam" id="PF00109">
    <property type="entry name" value="ketoacyl-synt"/>
    <property type="match status" value="1"/>
</dbReference>
<dbReference type="PANTHER" id="PTHR43775:SF51">
    <property type="entry name" value="INACTIVE PHENOLPHTHIOCEROL SYNTHESIS POLYKETIDE SYNTHASE TYPE I PKS1-RELATED"/>
    <property type="match status" value="1"/>
</dbReference>
<evidence type="ECO:0000256" key="9">
    <source>
        <dbReference type="ARBA" id="ARBA00023315"/>
    </source>
</evidence>
<dbReference type="STRING" id="749414.SBI_01540"/>
<gene>
    <name evidence="15" type="ordered locus">SBI_01540</name>
</gene>
<dbReference type="Pfam" id="PF14765">
    <property type="entry name" value="PS-DH"/>
    <property type="match status" value="1"/>
</dbReference>
<dbReference type="InterPro" id="IPR049900">
    <property type="entry name" value="PKS_mFAS_DH"/>
</dbReference>
<evidence type="ECO:0000259" key="14">
    <source>
        <dbReference type="PROSITE" id="PS52019"/>
    </source>
</evidence>
<dbReference type="Gene3D" id="3.40.50.11460">
    <property type="match status" value="1"/>
</dbReference>
<dbReference type="InterPro" id="IPR049552">
    <property type="entry name" value="PKS_DH_N"/>
</dbReference>
<dbReference type="InterPro" id="IPR015083">
    <property type="entry name" value="NorB/c/GfsB-D-like_docking"/>
</dbReference>
<dbReference type="GO" id="GO:0004315">
    <property type="term" value="F:3-oxoacyl-[acyl-carrier-protein] synthase activity"/>
    <property type="evidence" value="ECO:0007669"/>
    <property type="project" value="InterPro"/>
</dbReference>
<dbReference type="SUPFAM" id="SSF51735">
    <property type="entry name" value="NAD(P)-binding Rossmann-fold domains"/>
    <property type="match status" value="1"/>
</dbReference>
<dbReference type="PANTHER" id="PTHR43775">
    <property type="entry name" value="FATTY ACID SYNTHASE"/>
    <property type="match status" value="1"/>
</dbReference>
<protein>
    <submittedName>
        <fullName evidence="15">Putative type I polyketide synthase</fullName>
    </submittedName>
</protein>
<keyword evidence="5" id="KW-0808">Transferase</keyword>
<dbReference type="InterPro" id="IPR055123">
    <property type="entry name" value="SpnB-like_Rossmann"/>
</dbReference>
<dbReference type="HOGENOM" id="CLU_000022_35_7_11"/>
<feature type="domain" description="PKS/mFAS DH" evidence="14">
    <location>
        <begin position="935"/>
        <end position="1211"/>
    </location>
</feature>
<dbReference type="FunFam" id="3.40.47.10:FF:000019">
    <property type="entry name" value="Polyketide synthase type I"/>
    <property type="match status" value="1"/>
</dbReference>
<evidence type="ECO:0000256" key="1">
    <source>
        <dbReference type="ARBA" id="ARBA00001957"/>
    </source>
</evidence>
<comment type="cofactor">
    <cofactor evidence="1">
        <name>pantetheine 4'-phosphate</name>
        <dbReference type="ChEBI" id="CHEBI:47942"/>
    </cofactor>
</comment>
<evidence type="ECO:0000256" key="10">
    <source>
        <dbReference type="PROSITE-ProRule" id="PRU00335"/>
    </source>
</evidence>
<dbReference type="InterPro" id="IPR014031">
    <property type="entry name" value="Ketoacyl_synth_C"/>
</dbReference>
<evidence type="ECO:0000256" key="4">
    <source>
        <dbReference type="ARBA" id="ARBA00022553"/>
    </source>
</evidence>
<dbReference type="InterPro" id="IPR014043">
    <property type="entry name" value="Acyl_transferase_dom"/>
</dbReference>
<reference evidence="15 16" key="1">
    <citation type="journal article" date="2010" name="J. Bacteriol.">
        <title>Genome sequence of the milbemycin-producing bacterium Streptomyces bingchenggensis.</title>
        <authorList>
            <person name="Wang X.J."/>
            <person name="Yan Y.J."/>
            <person name="Zhang B."/>
            <person name="An J."/>
            <person name="Wang J.J."/>
            <person name="Tian J."/>
            <person name="Jiang L."/>
            <person name="Chen Y.H."/>
            <person name="Huang S.X."/>
            <person name="Yin M."/>
            <person name="Zhang J."/>
            <person name="Gao A.L."/>
            <person name="Liu C.X."/>
            <person name="Zhu Z.X."/>
            <person name="Xiang W.S."/>
        </authorList>
    </citation>
    <scope>NUCLEOTIDE SEQUENCE [LARGE SCALE GENOMIC DNA]</scope>
    <source>
        <strain evidence="15 16">BCW-1</strain>
    </source>
</reference>
<dbReference type="SUPFAM" id="SSF53901">
    <property type="entry name" value="Thiolase-like"/>
    <property type="match status" value="1"/>
</dbReference>
<feature type="domain" description="HTH tetR-type" evidence="12">
    <location>
        <begin position="1454"/>
        <end position="1514"/>
    </location>
</feature>
<dbReference type="PROSITE" id="PS50977">
    <property type="entry name" value="HTH_TETR_2"/>
    <property type="match status" value="1"/>
</dbReference>
<evidence type="ECO:0000313" key="16">
    <source>
        <dbReference type="Proteomes" id="UP000000377"/>
    </source>
</evidence>
<evidence type="ECO:0000256" key="5">
    <source>
        <dbReference type="ARBA" id="ARBA00022679"/>
    </source>
</evidence>
<evidence type="ECO:0000313" key="15">
    <source>
        <dbReference type="EMBL" id="ADI04661.1"/>
    </source>
</evidence>
<dbReference type="eggNOG" id="COG3321">
    <property type="taxonomic scope" value="Bacteria"/>
</dbReference>
<dbReference type="PROSITE" id="PS52019">
    <property type="entry name" value="PKS_MFAS_DH"/>
    <property type="match status" value="1"/>
</dbReference>
<dbReference type="InterPro" id="IPR020807">
    <property type="entry name" value="PKS_DH"/>
</dbReference>
<dbReference type="Gene3D" id="3.40.366.10">
    <property type="entry name" value="Malonyl-Coenzyme A Acyl Carrier Protein, domain 2"/>
    <property type="match status" value="1"/>
</dbReference>
<keyword evidence="9" id="KW-0012">Acyltransferase</keyword>
<feature type="DNA-binding region" description="H-T-H motif" evidence="10">
    <location>
        <begin position="1477"/>
        <end position="1496"/>
    </location>
</feature>
<organism evidence="15 16">
    <name type="scientific">Streptomyces bingchenggensis (strain BCW-1)</name>
    <dbReference type="NCBI Taxonomy" id="749414"/>
    <lineage>
        <taxon>Bacteria</taxon>
        <taxon>Bacillati</taxon>
        <taxon>Actinomycetota</taxon>
        <taxon>Actinomycetes</taxon>
        <taxon>Kitasatosporales</taxon>
        <taxon>Streptomycetaceae</taxon>
        <taxon>Streptomyces</taxon>
    </lineage>
</organism>
<dbReference type="InterPro" id="IPR001227">
    <property type="entry name" value="Ac_transferase_dom_sf"/>
</dbReference>
<evidence type="ECO:0000256" key="11">
    <source>
        <dbReference type="PROSITE-ProRule" id="PRU01363"/>
    </source>
</evidence>
<dbReference type="PATRIC" id="fig|749414.3.peg.1585"/>
<evidence type="ECO:0000256" key="3">
    <source>
        <dbReference type="ARBA" id="ARBA00022450"/>
    </source>
</evidence>
<dbReference type="GO" id="GO:0003677">
    <property type="term" value="F:DNA binding"/>
    <property type="evidence" value="ECO:0007669"/>
    <property type="project" value="UniProtKB-UniRule"/>
</dbReference>
<dbReference type="InterPro" id="IPR020841">
    <property type="entry name" value="PKS_Beta-ketoAc_synthase_dom"/>
</dbReference>
<dbReference type="Gene3D" id="3.40.47.10">
    <property type="match status" value="1"/>
</dbReference>
<evidence type="ECO:0000256" key="8">
    <source>
        <dbReference type="ARBA" id="ARBA00023268"/>
    </source>
</evidence>
<dbReference type="InterPro" id="IPR032821">
    <property type="entry name" value="PKS_assoc"/>
</dbReference>
<dbReference type="SMART" id="SM00827">
    <property type="entry name" value="PKS_AT"/>
    <property type="match status" value="1"/>
</dbReference>
<dbReference type="InterPro" id="IPR036291">
    <property type="entry name" value="NAD(P)-bd_dom_sf"/>
</dbReference>
<dbReference type="FunFam" id="3.40.366.10:FF:000002">
    <property type="entry name" value="Probable polyketide synthase 2"/>
    <property type="match status" value="1"/>
</dbReference>
<dbReference type="InterPro" id="IPR016035">
    <property type="entry name" value="Acyl_Trfase/lysoPLipase"/>
</dbReference>
<keyword evidence="8" id="KW-0511">Multifunctional enzyme</keyword>
<keyword evidence="6 10" id="KW-0238">DNA-binding</keyword>
<dbReference type="PROSITE" id="PS52004">
    <property type="entry name" value="KS3_2"/>
    <property type="match status" value="1"/>
</dbReference>
<feature type="region of interest" description="N-terminal hotdog fold" evidence="11">
    <location>
        <begin position="935"/>
        <end position="1060"/>
    </location>
</feature>
<dbReference type="InterPro" id="IPR049551">
    <property type="entry name" value="PKS_DH_C"/>
</dbReference>
<name>D7CDZ6_STRBB</name>
<dbReference type="InterPro" id="IPR014030">
    <property type="entry name" value="Ketoacyl_synth_N"/>
</dbReference>
<dbReference type="KEGG" id="sbh:SBI_01540"/>
<feature type="active site" description="Proton acceptor; for dehydratase activity" evidence="11">
    <location>
        <position position="967"/>
    </location>
</feature>
<dbReference type="Gene3D" id="1.10.357.10">
    <property type="entry name" value="Tetracycline Repressor, domain 2"/>
    <property type="match status" value="1"/>
</dbReference>
<dbReference type="Pfam" id="PF02801">
    <property type="entry name" value="Ketoacyl-synt_C"/>
    <property type="match status" value="1"/>
</dbReference>
<dbReference type="InterPro" id="IPR001647">
    <property type="entry name" value="HTH_TetR"/>
</dbReference>
<feature type="active site" description="Proton donor; for dehydratase activity" evidence="11">
    <location>
        <position position="1133"/>
    </location>
</feature>
<evidence type="ECO:0000256" key="2">
    <source>
        <dbReference type="ARBA" id="ARBA00004792"/>
    </source>
</evidence>
<dbReference type="InterPro" id="IPR018201">
    <property type="entry name" value="Ketoacyl_synth_AS"/>
</dbReference>
<sequence>MANEEKLRAYLKRVTGDLHQARQHIMELETANSEPIAIVSMSCRYPGGVNSPEELWQLVASGTDAISDFPQNRGWAEDLYDEDPERPGKSYTREGGFLHESDRFDPAFFGISPREALTIDPQQRLLLETSWEAFERAGIVPATLRGSHTGVFAGVMYNDYGTRLYGTLDSFEGYLVNGSAGSVASGRVAYTFGLEGPAVTIDTACSSSLVTLHLAAQALRRGDCSLALAGGVAVMSTPEIFVEFSRQGALSPDGRCKSFSDGADGTAWAEGVGMLLLERLSDARRNGHPVLAVVRGSAVNQDGASNGLTAPNGPSQQRVIRQALASAGLTSSQVDAVEAHGTGTTLGDPIEAQALLATYGQGRSGGRPLWLGSLKSNIGHAQAAAGVAGVMKMVLAMRYGVLPRTLHVDEPSRQVDWESGAVELLTEEREWPEGEHPRRAGVSSFGVSGTNAHVILEQAPEVVAESEDSAAVAPVVVPWVVSGRGVEALRGQAARLLSHVEGGGGLSPMDVGWSLAVGRSVFEHRAVVFGGDGDGLRVGLDGLARGVDVPGVVVGPVSGMSVAGGRVVLVFPGQGSQWAGMAVELLDSSAVFAERFAECGEALAEFVDWSLEDVLRGVAGAVSLERVDVVQPVLWAVMVSLAELWRSFGVVPAAVVGHSQGEIAAACVVGALSLRDGARVVALRSRAIAEGLAGLGGMASVSLAAEEVAERVAAWGGRLSVATVNGPASVVVAGEVGALEELLAGCEAEGVRARRIAVDYASHSVQVEVIEGRLAEVLAGVESRSSSVPFYSTVTGGLVDTAELGAGYWYRNLRQTVRFEETVGAILDGGDAVFIEVSPHPVLVVGVQETVEARGAEGSVVVGSLRRGEGGLARFVTSVAEAWVHGVAVDWAGVFAGASRVDLPTYAFQRKRYWLEAPAGAKGDVSGLGLSIAEHPLLGAVADLPDSAGVVFMGRLSLRSHGWLADHAVGDTVLLPGTGFVELAVRAGDEVGCDVVEELTLETPLVLPEGSGVQLRLTVAEPDDAGRRTFRVYSRLEDAAFDEAWTCHATGVLAQGAAQHTGDLTEWPPKGAEALDVDSLYEDFATAGYGYGPVFQGLRAAWRRGEEIFAEVALAEEQQAEAARFGIHPALLDAALHGVRLGAYFGDPDQVWLPFAWRGVTLRAAGATELRVALAPAGVGAVSLSVADGTGAAVATAESLALRPVDPSQLAGARRNDSLFRIEWQALAESAVGSPEPPAAWVAVGAPEGLAELGLAAPGSVAYADLDALGAAVDTGSVGLPPAVLVPMPSPSAEMPSAVRQSVHQALALVQKWLADERFAASRLVVVTGGAVATEPDEGIRDLAAAPVWGLLRSAQSENPGRFVLLDIDGNALSPETLVSAVAADEPQVAVRAGRLRVPRLERMVAPMADAIPSFGGGTVLVSRTNSRTAGTLHRVERVAIPLGRLRGERADAARNRELLLRTTREMIAELGVDKVTMDGLAERSGLGKGTVYRRFGTRAGIFHAVLDDDERAFQEHVLSGPAPLGPEAEPVARLIAYGRARISFLLARIAIARAALDRNRPVPAGEGSVSQFHIRMLLRQARPGFADLDALAVQLTAALEGPILLYLSMPEETDPSRHVERLAGSWESLVARICRTNRDNPDHISKSD</sequence>
<dbReference type="Pfam" id="PF21089">
    <property type="entry name" value="PKS_DH_N"/>
    <property type="match status" value="1"/>
</dbReference>
<feature type="domain" description="Ketosynthase family 3 (KS3)" evidence="13">
    <location>
        <begin position="33"/>
        <end position="458"/>
    </location>
</feature>
<dbReference type="Pfam" id="PF22953">
    <property type="entry name" value="SpnB_Rossmann"/>
    <property type="match status" value="1"/>
</dbReference>
<dbReference type="InterPro" id="IPR009057">
    <property type="entry name" value="Homeodomain-like_sf"/>
</dbReference>
<dbReference type="InterPro" id="IPR016039">
    <property type="entry name" value="Thiolase-like"/>
</dbReference>
<dbReference type="Pfam" id="PF08990">
    <property type="entry name" value="Docking"/>
    <property type="match status" value="1"/>
</dbReference>
<dbReference type="eggNOG" id="COG1309">
    <property type="taxonomic scope" value="Bacteria"/>
</dbReference>
<dbReference type="Pfam" id="PF00440">
    <property type="entry name" value="TetR_N"/>
    <property type="match status" value="1"/>
</dbReference>
<dbReference type="SMART" id="SM00826">
    <property type="entry name" value="PKS_DH"/>
    <property type="match status" value="1"/>
</dbReference>
<evidence type="ECO:0000256" key="6">
    <source>
        <dbReference type="ARBA" id="ARBA00023125"/>
    </source>
</evidence>
<dbReference type="Pfam" id="PF16197">
    <property type="entry name" value="KAsynt_C_assoc"/>
    <property type="match status" value="1"/>
</dbReference>
<dbReference type="PROSITE" id="PS00606">
    <property type="entry name" value="KS3_1"/>
    <property type="match status" value="1"/>
</dbReference>
<dbReference type="SUPFAM" id="SSF46689">
    <property type="entry name" value="Homeodomain-like"/>
    <property type="match status" value="1"/>
</dbReference>
<dbReference type="Gene3D" id="3.10.129.110">
    <property type="entry name" value="Polyketide synthase dehydratase"/>
    <property type="match status" value="1"/>
</dbReference>
<dbReference type="InterPro" id="IPR050091">
    <property type="entry name" value="PKS_NRPS_Biosynth_Enz"/>
</dbReference>
<evidence type="ECO:0000256" key="7">
    <source>
        <dbReference type="ARBA" id="ARBA00023194"/>
    </source>
</evidence>
<dbReference type="SUPFAM" id="SSF52151">
    <property type="entry name" value="FabD/lysophospholipase-like"/>
    <property type="match status" value="1"/>
</dbReference>
<dbReference type="Proteomes" id="UP000000377">
    <property type="component" value="Chromosome"/>
</dbReference>
<dbReference type="InterPro" id="IPR016036">
    <property type="entry name" value="Malonyl_transacylase_ACP-bd"/>
</dbReference>
<feature type="region of interest" description="C-terminal hotdog fold" evidence="11">
    <location>
        <begin position="1072"/>
        <end position="1211"/>
    </location>
</feature>
<evidence type="ECO:0000259" key="13">
    <source>
        <dbReference type="PROSITE" id="PS52004"/>
    </source>
</evidence>
<keyword evidence="16" id="KW-1185">Reference proteome</keyword>
<dbReference type="GO" id="GO:0004312">
    <property type="term" value="F:fatty acid synthase activity"/>
    <property type="evidence" value="ECO:0007669"/>
    <property type="project" value="TreeGrafter"/>
</dbReference>
<comment type="pathway">
    <text evidence="2">Antibiotic biosynthesis.</text>
</comment>
<dbReference type="GO" id="GO:0006633">
    <property type="term" value="P:fatty acid biosynthetic process"/>
    <property type="evidence" value="ECO:0007669"/>
    <property type="project" value="InterPro"/>
</dbReference>